<evidence type="ECO:0000256" key="2">
    <source>
        <dbReference type="ARBA" id="ARBA00022803"/>
    </source>
</evidence>
<dbReference type="SUPFAM" id="SSF48452">
    <property type="entry name" value="TPR-like"/>
    <property type="match status" value="1"/>
</dbReference>
<dbReference type="InterPro" id="IPR011990">
    <property type="entry name" value="TPR-like_helical_dom_sf"/>
</dbReference>
<accession>A0A9N8HG39</accession>
<dbReference type="InterPro" id="IPR004170">
    <property type="entry name" value="WWE_dom"/>
</dbReference>
<evidence type="ECO:0000313" key="6">
    <source>
        <dbReference type="Proteomes" id="UP001153069"/>
    </source>
</evidence>
<dbReference type="Proteomes" id="UP001153069">
    <property type="component" value="Unassembled WGS sequence"/>
</dbReference>
<protein>
    <recommendedName>
        <fullName evidence="4">WWE domain-containing protein</fullName>
    </recommendedName>
</protein>
<dbReference type="Gene3D" id="3.30.720.50">
    <property type="match status" value="1"/>
</dbReference>
<comment type="caution">
    <text evidence="5">The sequence shown here is derived from an EMBL/GenBank/DDBJ whole genome shotgun (WGS) entry which is preliminary data.</text>
</comment>
<gene>
    <name evidence="5" type="ORF">SEMRO_489_G153260.2</name>
</gene>
<dbReference type="SUPFAM" id="SSF117839">
    <property type="entry name" value="WWE domain"/>
    <property type="match status" value="1"/>
</dbReference>
<feature type="region of interest" description="Disordered" evidence="3">
    <location>
        <begin position="626"/>
        <end position="645"/>
    </location>
</feature>
<organism evidence="5 6">
    <name type="scientific">Seminavis robusta</name>
    <dbReference type="NCBI Taxonomy" id="568900"/>
    <lineage>
        <taxon>Eukaryota</taxon>
        <taxon>Sar</taxon>
        <taxon>Stramenopiles</taxon>
        <taxon>Ochrophyta</taxon>
        <taxon>Bacillariophyta</taxon>
        <taxon>Bacillariophyceae</taxon>
        <taxon>Bacillariophycidae</taxon>
        <taxon>Naviculales</taxon>
        <taxon>Naviculaceae</taxon>
        <taxon>Seminavis</taxon>
    </lineage>
</organism>
<evidence type="ECO:0000256" key="1">
    <source>
        <dbReference type="ARBA" id="ARBA00022737"/>
    </source>
</evidence>
<name>A0A9N8HG39_9STRA</name>
<dbReference type="Pfam" id="PF13174">
    <property type="entry name" value="TPR_6"/>
    <property type="match status" value="1"/>
</dbReference>
<keyword evidence="2" id="KW-0802">TPR repeat</keyword>
<reference evidence="5" key="1">
    <citation type="submission" date="2020-06" db="EMBL/GenBank/DDBJ databases">
        <authorList>
            <consortium name="Plant Systems Biology data submission"/>
        </authorList>
    </citation>
    <scope>NUCLEOTIDE SEQUENCE</scope>
    <source>
        <strain evidence="5">D6</strain>
    </source>
</reference>
<dbReference type="Pfam" id="PF02825">
    <property type="entry name" value="WWE"/>
    <property type="match status" value="1"/>
</dbReference>
<dbReference type="EMBL" id="CAICTM010000488">
    <property type="protein sequence ID" value="CAB9511527.1"/>
    <property type="molecule type" value="Genomic_DNA"/>
</dbReference>
<dbReference type="InterPro" id="IPR037197">
    <property type="entry name" value="WWE_dom_sf"/>
</dbReference>
<dbReference type="PANTHER" id="PTHR45641:SF19">
    <property type="entry name" value="NEPHROCYSTIN-3"/>
    <property type="match status" value="1"/>
</dbReference>
<keyword evidence="6" id="KW-1185">Reference proteome</keyword>
<dbReference type="InterPro" id="IPR019734">
    <property type="entry name" value="TPR_rpt"/>
</dbReference>
<dbReference type="PANTHER" id="PTHR45641">
    <property type="entry name" value="TETRATRICOPEPTIDE REPEAT PROTEIN (AFU_ORTHOLOGUE AFUA_6G03870)"/>
    <property type="match status" value="1"/>
</dbReference>
<dbReference type="Pfam" id="PF13374">
    <property type="entry name" value="TPR_10"/>
    <property type="match status" value="1"/>
</dbReference>
<keyword evidence="1" id="KW-0677">Repeat</keyword>
<dbReference type="Gene3D" id="1.25.40.10">
    <property type="entry name" value="Tetratricopeptide repeat domain"/>
    <property type="match status" value="3"/>
</dbReference>
<dbReference type="PROSITE" id="PS50918">
    <property type="entry name" value="WWE"/>
    <property type="match status" value="1"/>
</dbReference>
<evidence type="ECO:0000256" key="3">
    <source>
        <dbReference type="SAM" id="MobiDB-lite"/>
    </source>
</evidence>
<dbReference type="SMART" id="SM00028">
    <property type="entry name" value="TPR"/>
    <property type="match status" value="5"/>
</dbReference>
<proteinExistence type="predicted"/>
<feature type="region of interest" description="Disordered" evidence="3">
    <location>
        <begin position="1"/>
        <end position="29"/>
    </location>
</feature>
<evidence type="ECO:0000259" key="4">
    <source>
        <dbReference type="PROSITE" id="PS50918"/>
    </source>
</evidence>
<feature type="domain" description="WWE" evidence="4">
    <location>
        <begin position="536"/>
        <end position="633"/>
    </location>
</feature>
<sequence length="645" mass="72554">MPTAGDSAEDEEEISDDSQVGDDGTNATASGERLLGEAEDVLHSIFRDQPSWIAGLEDQDPGMFPSLFPYHIPTGFSLPPQGRRLSGSTILTATTEPLDQSNSTGYNNQRIEKKKREKLTKQMDDLHIRFFLQRLHQSQLKRPRPSAKTVLRDQAVKWNPREAEHTHQQKSEMEDLQAQAAFSDILELRKGRNVEAARQDNENDAYSLLLLGKVQNDLGDFTRAFSNFEKAWGIILSMSDDEGRVQYDGKSLDGLQETLSSDSNTAGLEPIDVGNAIYLMGNVQLSCGNKSQAMELLQEAHRIFQGCKSFECLAYGMDGGGRDDGNELLVSDTLAAMGDCFGQQEQKERSLDCYEQCLATRREILGDNHELVTDALVALGDLFCCGSEGFEERRALSYFQQIPPVQSSPFRVHILEKEAILQFQLGETSSALNKFQELIQMRKDAELEQTVNDTTYFNALISSGVCYYAAGNREKAKSYYKRASGIYAKSQLASENPREASILAFSEAAVRKTRLAKAMDEFKLAMRIRDKWHDGNVAKSEGSSSQTVNWYYYLRDDRRGWPDGWYKFDAQVMEETECLYQTHVVEKKSKWLSFREQSKHVLVSESSGFAYEIDFRKMTQTNAVSGTIRPVARTEDGRPPSDVPS</sequence>
<feature type="compositionally biased region" description="Acidic residues" evidence="3">
    <location>
        <begin position="7"/>
        <end position="20"/>
    </location>
</feature>
<evidence type="ECO:0000313" key="5">
    <source>
        <dbReference type="EMBL" id="CAB9511527.1"/>
    </source>
</evidence>
<dbReference type="AlphaFoldDB" id="A0A9N8HG39"/>